<dbReference type="InterPro" id="IPR003953">
    <property type="entry name" value="FAD-dep_OxRdtase_2_FAD-bd"/>
</dbReference>
<keyword evidence="13" id="KW-1185">Reference proteome</keyword>
<dbReference type="EC" id="1.4.3.16" evidence="4"/>
<dbReference type="Gene3D" id="3.90.700.10">
    <property type="entry name" value="Succinate dehydrogenase/fumarate reductase flavoprotein, catalytic domain"/>
    <property type="match status" value="1"/>
</dbReference>
<dbReference type="PANTHER" id="PTHR42716">
    <property type="entry name" value="L-ASPARTATE OXIDASE"/>
    <property type="match status" value="1"/>
</dbReference>
<dbReference type="SUPFAM" id="SSF46977">
    <property type="entry name" value="Succinate dehydrogenase/fumarate reductase flavoprotein C-terminal domain"/>
    <property type="match status" value="1"/>
</dbReference>
<name>A0A0U5JGZ0_9BACT</name>
<dbReference type="FunCoup" id="A0A0U5JGZ0">
    <property type="interactions" value="327"/>
</dbReference>
<dbReference type="SUPFAM" id="SSF51905">
    <property type="entry name" value="FAD/NAD(P)-binding domain"/>
    <property type="match status" value="1"/>
</dbReference>
<evidence type="ECO:0000256" key="9">
    <source>
        <dbReference type="ARBA" id="ARBA00048305"/>
    </source>
</evidence>
<dbReference type="GO" id="GO:0009435">
    <property type="term" value="P:NAD+ biosynthetic process"/>
    <property type="evidence" value="ECO:0007669"/>
    <property type="project" value="UniProtKB-UniPathway"/>
</dbReference>
<dbReference type="PATRIC" id="fig|389348.3.peg.1786"/>
<evidence type="ECO:0000256" key="6">
    <source>
        <dbReference type="ARBA" id="ARBA00022642"/>
    </source>
</evidence>
<evidence type="ECO:0000256" key="3">
    <source>
        <dbReference type="ARBA" id="ARBA00008562"/>
    </source>
</evidence>
<accession>A0A0U5JGZ0</accession>
<evidence type="ECO:0000259" key="10">
    <source>
        <dbReference type="Pfam" id="PF00890"/>
    </source>
</evidence>
<organism evidence="12 13">
    <name type="scientific">Candidatus Protochlamydia naegleriophila</name>
    <dbReference type="NCBI Taxonomy" id="389348"/>
    <lineage>
        <taxon>Bacteria</taxon>
        <taxon>Pseudomonadati</taxon>
        <taxon>Chlamydiota</taxon>
        <taxon>Chlamydiia</taxon>
        <taxon>Parachlamydiales</taxon>
        <taxon>Parachlamydiaceae</taxon>
        <taxon>Candidatus Protochlamydia</taxon>
    </lineage>
</organism>
<gene>
    <name evidence="12" type="primary">nadB</name>
    <name evidence="12" type="ORF">PNK_1596</name>
</gene>
<dbReference type="SUPFAM" id="SSF56425">
    <property type="entry name" value="Succinate dehydrogenase/fumarate reductase flavoprotein, catalytic domain"/>
    <property type="match status" value="1"/>
</dbReference>
<feature type="domain" description="MnmG N-terminal" evidence="11">
    <location>
        <begin position="5"/>
        <end position="38"/>
    </location>
</feature>
<dbReference type="InterPro" id="IPR027477">
    <property type="entry name" value="Succ_DH/fumarate_Rdtase_cat_sf"/>
</dbReference>
<evidence type="ECO:0000256" key="5">
    <source>
        <dbReference type="ARBA" id="ARBA00022630"/>
    </source>
</evidence>
<evidence type="ECO:0000256" key="8">
    <source>
        <dbReference type="ARBA" id="ARBA00023002"/>
    </source>
</evidence>
<dbReference type="KEGG" id="pnl:PNK_1596"/>
<comment type="similarity">
    <text evidence="3">Belongs to the FAD-dependent oxidoreductase 2 family. NadB subfamily.</text>
</comment>
<feature type="domain" description="FAD-dependent oxidoreductase 2 FAD-binding" evidence="10">
    <location>
        <begin position="99"/>
        <end position="337"/>
    </location>
</feature>
<dbReference type="EMBL" id="LN879502">
    <property type="protein sequence ID" value="CUI17205.1"/>
    <property type="molecule type" value="Genomic_DNA"/>
</dbReference>
<dbReference type="STRING" id="389348.PNK_1596"/>
<dbReference type="Gene3D" id="3.40.50.720">
    <property type="entry name" value="NAD(P)-binding Rossmann-like Domain"/>
    <property type="match status" value="1"/>
</dbReference>
<evidence type="ECO:0000313" key="13">
    <source>
        <dbReference type="Proteomes" id="UP000069902"/>
    </source>
</evidence>
<dbReference type="Gene3D" id="1.20.58.100">
    <property type="entry name" value="Fumarate reductase/succinate dehydrogenase flavoprotein-like, C-terminal domain"/>
    <property type="match status" value="1"/>
</dbReference>
<dbReference type="Pfam" id="PF00890">
    <property type="entry name" value="FAD_binding_2"/>
    <property type="match status" value="1"/>
</dbReference>
<evidence type="ECO:0000256" key="4">
    <source>
        <dbReference type="ARBA" id="ARBA00012173"/>
    </source>
</evidence>
<dbReference type="UniPathway" id="UPA00253">
    <property type="reaction ID" value="UER00326"/>
</dbReference>
<dbReference type="InterPro" id="IPR005288">
    <property type="entry name" value="NadB"/>
</dbReference>
<evidence type="ECO:0000313" key="12">
    <source>
        <dbReference type="EMBL" id="CUI17205.1"/>
    </source>
</evidence>
<dbReference type="InterPro" id="IPR040131">
    <property type="entry name" value="MnmG_N"/>
</dbReference>
<reference evidence="13" key="1">
    <citation type="submission" date="2015-09" db="EMBL/GenBank/DDBJ databases">
        <authorList>
            <person name="Bertelli C."/>
        </authorList>
    </citation>
    <scope>NUCLEOTIDE SEQUENCE [LARGE SCALE GENOMIC DNA]</scope>
    <source>
        <strain evidence="13">KNic</strain>
    </source>
</reference>
<dbReference type="Pfam" id="PF01134">
    <property type="entry name" value="GIDA"/>
    <property type="match status" value="1"/>
</dbReference>
<dbReference type="PRINTS" id="PR00368">
    <property type="entry name" value="FADPNR"/>
</dbReference>
<comment type="pathway">
    <text evidence="2">Cofactor biosynthesis; NAD(+) biosynthesis; iminoaspartate from L-aspartate (oxidase route): step 1/1.</text>
</comment>
<keyword evidence="7" id="KW-0274">FAD</keyword>
<evidence type="ECO:0000256" key="7">
    <source>
        <dbReference type="ARBA" id="ARBA00022827"/>
    </source>
</evidence>
<dbReference type="Gene3D" id="3.50.50.60">
    <property type="entry name" value="FAD/NAD(P)-binding domain"/>
    <property type="match status" value="1"/>
</dbReference>
<keyword evidence="8" id="KW-0560">Oxidoreductase</keyword>
<dbReference type="InterPro" id="IPR037099">
    <property type="entry name" value="Fum_R/Succ_DH_flav-like_C_sf"/>
</dbReference>
<dbReference type="PANTHER" id="PTHR42716:SF2">
    <property type="entry name" value="L-ASPARTATE OXIDASE, CHLOROPLASTIC"/>
    <property type="match status" value="1"/>
</dbReference>
<dbReference type="AlphaFoldDB" id="A0A0U5JGZ0"/>
<dbReference type="PRINTS" id="PR00411">
    <property type="entry name" value="PNDRDTASEI"/>
</dbReference>
<dbReference type="InterPro" id="IPR036188">
    <property type="entry name" value="FAD/NAD-bd_sf"/>
</dbReference>
<evidence type="ECO:0000259" key="11">
    <source>
        <dbReference type="Pfam" id="PF01134"/>
    </source>
</evidence>
<keyword evidence="5" id="KW-0285">Flavoprotein</keyword>
<dbReference type="PROSITE" id="PS51257">
    <property type="entry name" value="PROKAR_LIPOPROTEIN"/>
    <property type="match status" value="1"/>
</dbReference>
<keyword evidence="6" id="KW-0662">Pyridine nucleotide biosynthesis</keyword>
<evidence type="ECO:0000256" key="2">
    <source>
        <dbReference type="ARBA" id="ARBA00004950"/>
    </source>
</evidence>
<comment type="catalytic activity">
    <reaction evidence="9">
        <text>L-aspartate + O2 = iminosuccinate + H2O2</text>
        <dbReference type="Rhea" id="RHEA:25876"/>
        <dbReference type="ChEBI" id="CHEBI:15379"/>
        <dbReference type="ChEBI" id="CHEBI:16240"/>
        <dbReference type="ChEBI" id="CHEBI:29991"/>
        <dbReference type="ChEBI" id="CHEBI:77875"/>
        <dbReference type="EC" id="1.4.3.16"/>
    </reaction>
    <physiologicalReaction direction="left-to-right" evidence="9">
        <dbReference type="Rhea" id="RHEA:25877"/>
    </physiologicalReaction>
</comment>
<proteinExistence type="inferred from homology"/>
<sequence length="485" mass="53934">MKVKDVLVVGAGIAGCAVALALAKRGVPVTIVTSSFDQRAYHAPFIQHGQFEDKLKALQLVERENCSRAMAQLVSHARKSVDELLESHYLVDRNGNVDIHRCLQEQLKQLPDIEWIANHSFIELLTLDKHSLAYGDVYKKPSCLGAVLYHHATGEVETILAKEVILATGGATSLFPYSTHPAMARGGGLSIAHRAGVRLLNMENIQFHPLGLYEKDKPCFPLPLELLQAGGKLHVLKSMPSEDIGLASQLSEPIYDALQAHHVDHLWLDLTILDPVSLKDKFPAVDTFCLNHGFNIAKDPLPIIPVARYTGGGIAVDRTGQTSLQRLRALGEVACTGLFYEFCDEAISVLESLTWATACAEDVVKHLSKFIYYFPELKERDYVIQQQSESILQEDWYLLKHLMWHYVGIKRDKARLKRGCMLLEELQRANCIQPENLTIDQIHFSNALQTALLIARAAQEASQAKLVKKSLVSQSGVELVCQAHN</sequence>
<dbReference type="Proteomes" id="UP000069902">
    <property type="component" value="Chromosome cPNK"/>
</dbReference>
<dbReference type="GO" id="GO:0008734">
    <property type="term" value="F:L-aspartate oxidase activity"/>
    <property type="evidence" value="ECO:0007669"/>
    <property type="project" value="UniProtKB-EC"/>
</dbReference>
<comment type="cofactor">
    <cofactor evidence="1">
        <name>FAD</name>
        <dbReference type="ChEBI" id="CHEBI:57692"/>
    </cofactor>
</comment>
<protein>
    <recommendedName>
        <fullName evidence="4">L-aspartate oxidase</fullName>
        <ecNumber evidence="4">1.4.3.16</ecNumber>
    </recommendedName>
</protein>
<dbReference type="RefSeq" id="WP_059061343.1">
    <property type="nucleotide sequence ID" value="NZ_LN879502.1"/>
</dbReference>
<evidence type="ECO:0000256" key="1">
    <source>
        <dbReference type="ARBA" id="ARBA00001974"/>
    </source>
</evidence>
<dbReference type="InParanoid" id="A0A0U5JGZ0"/>